<gene>
    <name evidence="2" type="ORF">BCR36DRAFT_582417</name>
</gene>
<evidence type="ECO:0000259" key="1">
    <source>
        <dbReference type="PROSITE" id="PS51752"/>
    </source>
</evidence>
<reference evidence="2 3" key="2">
    <citation type="submission" date="2016-08" db="EMBL/GenBank/DDBJ databases">
        <title>Pervasive Adenine N6-methylation of Active Genes in Fungi.</title>
        <authorList>
            <consortium name="DOE Joint Genome Institute"/>
            <person name="Mondo S.J."/>
            <person name="Dannebaum R.O."/>
            <person name="Kuo R.C."/>
            <person name="Labutti K."/>
            <person name="Haridas S."/>
            <person name="Kuo A."/>
            <person name="Salamov A."/>
            <person name="Ahrendt S.R."/>
            <person name="Lipzen A."/>
            <person name="Sullivan W."/>
            <person name="Andreopoulos W.B."/>
            <person name="Clum A."/>
            <person name="Lindquist E."/>
            <person name="Daum C."/>
            <person name="Ramamoorthy G.K."/>
            <person name="Gryganskyi A."/>
            <person name="Culley D."/>
            <person name="Magnuson J.K."/>
            <person name="James T.Y."/>
            <person name="O'Malley M.A."/>
            <person name="Stajich J.E."/>
            <person name="Spatafora J.W."/>
            <person name="Visel A."/>
            <person name="Grigoriev I.V."/>
        </authorList>
    </citation>
    <scope>NUCLEOTIDE SEQUENCE [LARGE SCALE GENOMIC DNA]</scope>
    <source>
        <strain evidence="3">finn</strain>
    </source>
</reference>
<dbReference type="PANTHER" id="PTHR16320">
    <property type="entry name" value="SPHINGOMYELINASE FAMILY MEMBER"/>
    <property type="match status" value="1"/>
</dbReference>
<dbReference type="InterPro" id="IPR000300">
    <property type="entry name" value="IPPc"/>
</dbReference>
<sequence length="437" mass="48823">MVEVFTYYCSVNGKSVKRNNEYYNGSFNILSYNVGGLPAILSSSSPAEYTYQISPKLNDYDIVNVQEDFAYNKELTSKIQFPYRTEFSGNVPIGDGLMTFSRFPLCVTTRVAWKDTHGFITNGADQMIPKGFLYSSIEIEQGYFIDIYNLHTDADIDEGSLAARRSNMAQLAEYIKTRSAGKAVIVFGDTNSRYTREGDDLEEVLLKPCNLKDAWVQNIMGGVAPTKGNSLMVDQLGEKGEVVDKIWFRSGKNIEINAATFKLLLTEFTDRQGRQLSDHYPITSRIDYKLINIFQTTDTYGGSGGQGFSFLDKINENRLPISVTIASGDRIDRVGFTYEGTGSVFTGGRGGNEKTYYFKEGEYITSMTVCKATKSLTSSNRVSYLRLITNFGTEISGGRYNSKNVMNFYPPQGYAITGFIGSAKDEIDRIGCIYQKL</sequence>
<dbReference type="SUPFAM" id="SSF56219">
    <property type="entry name" value="DNase I-like"/>
    <property type="match status" value="1"/>
</dbReference>
<feature type="domain" description="Jacalin-type lectin" evidence="1">
    <location>
        <begin position="294"/>
        <end position="436"/>
    </location>
</feature>
<dbReference type="GO" id="GO:0004767">
    <property type="term" value="F:sphingomyelin phosphodiesterase activity"/>
    <property type="evidence" value="ECO:0007669"/>
    <property type="project" value="InterPro"/>
</dbReference>
<dbReference type="GO" id="GO:0016791">
    <property type="term" value="F:phosphatase activity"/>
    <property type="evidence" value="ECO:0007669"/>
    <property type="project" value="InterPro"/>
</dbReference>
<dbReference type="InterPro" id="IPR001229">
    <property type="entry name" value="Jacalin-like_lectin_dom"/>
</dbReference>
<dbReference type="SMART" id="SM00915">
    <property type="entry name" value="Jacalin"/>
    <property type="match status" value="1"/>
</dbReference>
<dbReference type="GO" id="GO:0046856">
    <property type="term" value="P:phosphatidylinositol dephosphorylation"/>
    <property type="evidence" value="ECO:0007669"/>
    <property type="project" value="InterPro"/>
</dbReference>
<dbReference type="Pfam" id="PF22669">
    <property type="entry name" value="Exo_endo_phos2"/>
    <property type="match status" value="1"/>
</dbReference>
<dbReference type="Proteomes" id="UP000193719">
    <property type="component" value="Unassembled WGS sequence"/>
</dbReference>
<accession>A0A1Y1VD36</accession>
<name>A0A1Y1VD36_9FUNG</name>
<dbReference type="STRING" id="1754191.A0A1Y1VD36"/>
<dbReference type="OrthoDB" id="40902at2759"/>
<evidence type="ECO:0000313" key="2">
    <source>
        <dbReference type="EMBL" id="ORX53019.1"/>
    </source>
</evidence>
<dbReference type="InterPro" id="IPR036691">
    <property type="entry name" value="Endo/exonu/phosph_ase_sf"/>
</dbReference>
<reference evidence="2 3" key="1">
    <citation type="submission" date="2016-08" db="EMBL/GenBank/DDBJ databases">
        <title>Genomes of anaerobic fungi encode conserved fungal cellulosomes for biomass hydrolysis.</title>
        <authorList>
            <consortium name="DOE Joint Genome Institute"/>
            <person name="Haitjema C.H."/>
            <person name="Gilmore S.P."/>
            <person name="Henske J.K."/>
            <person name="Solomon K.V."/>
            <person name="De Groot R."/>
            <person name="Kuo A."/>
            <person name="Mondo S.J."/>
            <person name="Salamov A.A."/>
            <person name="Labutti K."/>
            <person name="Zhao Z."/>
            <person name="Chiniquy J."/>
            <person name="Barry K."/>
            <person name="Brewer H.M."/>
            <person name="Purvine S.O."/>
            <person name="Wright A.T."/>
            <person name="Boxma B."/>
            <person name="Van Alen T."/>
            <person name="Hackstein J.H."/>
            <person name="Baker S.E."/>
            <person name="Grigoriev I.V."/>
            <person name="O'Malley M.A."/>
        </authorList>
    </citation>
    <scope>NUCLEOTIDE SEQUENCE [LARGE SCALE GENOMIC DNA]</scope>
    <source>
        <strain evidence="3">finn</strain>
    </source>
</reference>
<dbReference type="PROSITE" id="PS51752">
    <property type="entry name" value="JACALIN_LECTIN"/>
    <property type="match status" value="1"/>
</dbReference>
<dbReference type="AlphaFoldDB" id="A0A1Y1VD36"/>
<protein>
    <recommendedName>
        <fullName evidence="1">Jacalin-type lectin domain-containing protein</fullName>
    </recommendedName>
</protein>
<evidence type="ECO:0000313" key="3">
    <source>
        <dbReference type="Proteomes" id="UP000193719"/>
    </source>
</evidence>
<dbReference type="Pfam" id="PF01419">
    <property type="entry name" value="Jacalin"/>
    <property type="match status" value="1"/>
</dbReference>
<dbReference type="Gene3D" id="3.60.10.10">
    <property type="entry name" value="Endonuclease/exonuclease/phosphatase"/>
    <property type="match status" value="1"/>
</dbReference>
<proteinExistence type="predicted"/>
<keyword evidence="3" id="KW-1185">Reference proteome</keyword>
<dbReference type="EMBL" id="MCFH01000014">
    <property type="protein sequence ID" value="ORX53019.1"/>
    <property type="molecule type" value="Genomic_DNA"/>
</dbReference>
<dbReference type="SUPFAM" id="SSF51101">
    <property type="entry name" value="Mannose-binding lectins"/>
    <property type="match status" value="1"/>
</dbReference>
<dbReference type="GO" id="GO:0005737">
    <property type="term" value="C:cytoplasm"/>
    <property type="evidence" value="ECO:0007669"/>
    <property type="project" value="TreeGrafter"/>
</dbReference>
<dbReference type="Gene3D" id="2.100.10.30">
    <property type="entry name" value="Jacalin-like lectin domain"/>
    <property type="match status" value="1"/>
</dbReference>
<dbReference type="InterPro" id="IPR038772">
    <property type="entry name" value="Sph/SMPD2-like"/>
</dbReference>
<dbReference type="InterPro" id="IPR036404">
    <property type="entry name" value="Jacalin-like_lectin_dom_sf"/>
</dbReference>
<comment type="caution">
    <text evidence="2">The sequence shown here is derived from an EMBL/GenBank/DDBJ whole genome shotgun (WGS) entry which is preliminary data.</text>
</comment>
<organism evidence="2 3">
    <name type="scientific">Piromyces finnis</name>
    <dbReference type="NCBI Taxonomy" id="1754191"/>
    <lineage>
        <taxon>Eukaryota</taxon>
        <taxon>Fungi</taxon>
        <taxon>Fungi incertae sedis</taxon>
        <taxon>Chytridiomycota</taxon>
        <taxon>Chytridiomycota incertae sedis</taxon>
        <taxon>Neocallimastigomycetes</taxon>
        <taxon>Neocallimastigales</taxon>
        <taxon>Neocallimastigaceae</taxon>
        <taxon>Piromyces</taxon>
    </lineage>
</organism>
<dbReference type="PANTHER" id="PTHR16320:SF1">
    <property type="entry name" value="SPHINGOMYELINASE DDB_G0288017"/>
    <property type="match status" value="1"/>
</dbReference>